<dbReference type="PROSITE" id="PS50042">
    <property type="entry name" value="CNMP_BINDING_3"/>
    <property type="match status" value="1"/>
</dbReference>
<dbReference type="OrthoDB" id="166212at2759"/>
<comment type="subcellular location">
    <subcellularLocation>
        <location evidence="1">Cytoplasm</location>
        <location evidence="1">Cytosol</location>
    </subcellularLocation>
</comment>
<keyword evidence="2" id="KW-0963">Cytoplasm</keyword>
<protein>
    <recommendedName>
        <fullName evidence="6">Cyclic nucleotide-binding domain-containing protein 2</fullName>
    </recommendedName>
</protein>
<dbReference type="Proteomes" id="UP000230750">
    <property type="component" value="Unassembled WGS sequence"/>
</dbReference>
<organism evidence="9 10">
    <name type="scientific">Stichopus japonicus</name>
    <name type="common">Sea cucumber</name>
    <dbReference type="NCBI Taxonomy" id="307972"/>
    <lineage>
        <taxon>Eukaryota</taxon>
        <taxon>Metazoa</taxon>
        <taxon>Echinodermata</taxon>
        <taxon>Eleutherozoa</taxon>
        <taxon>Echinozoa</taxon>
        <taxon>Holothuroidea</taxon>
        <taxon>Aspidochirotacea</taxon>
        <taxon>Aspidochirotida</taxon>
        <taxon>Stichopodidae</taxon>
        <taxon>Apostichopus</taxon>
    </lineage>
</organism>
<reference evidence="9 10" key="1">
    <citation type="journal article" date="2017" name="PLoS Biol.">
        <title>The sea cucumber genome provides insights into morphological evolution and visceral regeneration.</title>
        <authorList>
            <person name="Zhang X."/>
            <person name="Sun L."/>
            <person name="Yuan J."/>
            <person name="Sun Y."/>
            <person name="Gao Y."/>
            <person name="Zhang L."/>
            <person name="Li S."/>
            <person name="Dai H."/>
            <person name="Hamel J.F."/>
            <person name="Liu C."/>
            <person name="Yu Y."/>
            <person name="Liu S."/>
            <person name="Lin W."/>
            <person name="Guo K."/>
            <person name="Jin S."/>
            <person name="Xu P."/>
            <person name="Storey K.B."/>
            <person name="Huan P."/>
            <person name="Zhang T."/>
            <person name="Zhou Y."/>
            <person name="Zhang J."/>
            <person name="Lin C."/>
            <person name="Li X."/>
            <person name="Xing L."/>
            <person name="Huo D."/>
            <person name="Sun M."/>
            <person name="Wang L."/>
            <person name="Mercier A."/>
            <person name="Li F."/>
            <person name="Yang H."/>
            <person name="Xiang J."/>
        </authorList>
    </citation>
    <scope>NUCLEOTIDE SEQUENCE [LARGE SCALE GENOMIC DNA]</scope>
    <source>
        <strain evidence="9">Shaxun</strain>
        <tissue evidence="9">Muscle</tissue>
    </source>
</reference>
<keyword evidence="10" id="KW-1185">Reference proteome</keyword>
<gene>
    <name evidence="9" type="ORF">BSL78_05706</name>
</gene>
<evidence type="ECO:0000259" key="8">
    <source>
        <dbReference type="PROSITE" id="PS50042"/>
    </source>
</evidence>
<dbReference type="AlphaFoldDB" id="A0A2G8LAU7"/>
<evidence type="ECO:0000256" key="1">
    <source>
        <dbReference type="ARBA" id="ARBA00004514"/>
    </source>
</evidence>
<feature type="compositionally biased region" description="Polar residues" evidence="7">
    <location>
        <begin position="350"/>
        <end position="363"/>
    </location>
</feature>
<dbReference type="InterPro" id="IPR018490">
    <property type="entry name" value="cNMP-bd_dom_sf"/>
</dbReference>
<dbReference type="PANTHER" id="PTHR23011">
    <property type="entry name" value="CYCLIC NUCLEOTIDE-BINDING DOMAIN CONTAINING PROTEIN"/>
    <property type="match status" value="1"/>
</dbReference>
<comment type="caution">
    <text evidence="9">The sequence shown here is derived from an EMBL/GenBank/DDBJ whole genome shotgun (WGS) entry which is preliminary data.</text>
</comment>
<keyword evidence="3" id="KW-0547">Nucleotide-binding</keyword>
<sequence length="363" mass="42431">MVNKLSKGQQVVYVQENETSKETITFNAGDYKTNHEFHWPKTGHVILEKKPEERTPEDIRIMCNLMRGLHSFRKYSKKMQNLIAKVVRYQKYGRRRVVIRKGHPGFSFYFIFSGAVCVTLDEDEESVFTKKEVTVLRKGVCFGEIALLKDVPRMATIMCLEDTELLIVDKDEFFDNGLHHHIQEEFQYRLKFFRDLDIFSTWPNDKLEEISDMGRLEEYHYDSVIVKDSRENEWLLFITKGRCDVLRLVDLAKLHSAQLKEEEAPKRNPVTRVRSRSNLLRGDYPLSLLPEGQQSPYPWLVPATLPERPKTTGQISRRTSKEDMETRTRAENRCKSAGLHRDTSIHRQESGTSTKTHLNYVSS</sequence>
<dbReference type="InterPro" id="IPR000595">
    <property type="entry name" value="cNMP-bd_dom"/>
</dbReference>
<dbReference type="Gene3D" id="2.60.120.10">
    <property type="entry name" value="Jelly Rolls"/>
    <property type="match status" value="2"/>
</dbReference>
<dbReference type="GO" id="GO:0007283">
    <property type="term" value="P:spermatogenesis"/>
    <property type="evidence" value="ECO:0007669"/>
    <property type="project" value="TreeGrafter"/>
</dbReference>
<comment type="function">
    <text evidence="5">Essential for male fertility. Plays an important role in spermatogenesis and regulates sperm motility by controlling the development of the flagellar bending of sperm.</text>
</comment>
<dbReference type="InterPro" id="IPR014710">
    <property type="entry name" value="RmlC-like_jellyroll"/>
</dbReference>
<evidence type="ECO:0000256" key="3">
    <source>
        <dbReference type="ARBA" id="ARBA00022741"/>
    </source>
</evidence>
<feature type="domain" description="Cyclic nucleotide-binding" evidence="8">
    <location>
        <begin position="71"/>
        <end position="173"/>
    </location>
</feature>
<evidence type="ECO:0000256" key="7">
    <source>
        <dbReference type="SAM" id="MobiDB-lite"/>
    </source>
</evidence>
<feature type="region of interest" description="Disordered" evidence="7">
    <location>
        <begin position="302"/>
        <end position="363"/>
    </location>
</feature>
<feature type="compositionally biased region" description="Basic and acidic residues" evidence="7">
    <location>
        <begin position="319"/>
        <end position="349"/>
    </location>
</feature>
<evidence type="ECO:0000313" key="10">
    <source>
        <dbReference type="Proteomes" id="UP000230750"/>
    </source>
</evidence>
<dbReference type="FunFam" id="2.60.120.10:FF:000083">
    <property type="entry name" value="Cyclic nucleotide binding domain containing 2"/>
    <property type="match status" value="1"/>
</dbReference>
<proteinExistence type="predicted"/>
<keyword evidence="4" id="KW-0114">cAMP</keyword>
<accession>A0A2G8LAU7</accession>
<evidence type="ECO:0000256" key="6">
    <source>
        <dbReference type="ARBA" id="ARBA00072573"/>
    </source>
</evidence>
<evidence type="ECO:0000313" key="9">
    <source>
        <dbReference type="EMBL" id="PIK57379.1"/>
    </source>
</evidence>
<dbReference type="Pfam" id="PF00027">
    <property type="entry name" value="cNMP_binding"/>
    <property type="match status" value="1"/>
</dbReference>
<name>A0A2G8LAU7_STIJA</name>
<dbReference type="PANTHER" id="PTHR23011:SF43">
    <property type="entry name" value="CYCLIC NUCLEOTIDE-BINDING DOMAIN-CONTAINING PROTEIN 2"/>
    <property type="match status" value="1"/>
</dbReference>
<dbReference type="SMART" id="SM00100">
    <property type="entry name" value="cNMP"/>
    <property type="match status" value="1"/>
</dbReference>
<dbReference type="CDD" id="cd00038">
    <property type="entry name" value="CAP_ED"/>
    <property type="match status" value="1"/>
</dbReference>
<evidence type="ECO:0000256" key="2">
    <source>
        <dbReference type="ARBA" id="ARBA00022490"/>
    </source>
</evidence>
<dbReference type="EMBL" id="MRZV01000144">
    <property type="protein sequence ID" value="PIK57379.1"/>
    <property type="molecule type" value="Genomic_DNA"/>
</dbReference>
<dbReference type="GO" id="GO:0030552">
    <property type="term" value="F:cAMP binding"/>
    <property type="evidence" value="ECO:0007669"/>
    <property type="project" value="TreeGrafter"/>
</dbReference>
<dbReference type="STRING" id="307972.A0A2G8LAU7"/>
<evidence type="ECO:0000256" key="5">
    <source>
        <dbReference type="ARBA" id="ARBA00059651"/>
    </source>
</evidence>
<evidence type="ECO:0000256" key="4">
    <source>
        <dbReference type="ARBA" id="ARBA00023149"/>
    </source>
</evidence>
<dbReference type="GO" id="GO:0005829">
    <property type="term" value="C:cytosol"/>
    <property type="evidence" value="ECO:0007669"/>
    <property type="project" value="UniProtKB-SubCell"/>
</dbReference>
<dbReference type="SUPFAM" id="SSF51206">
    <property type="entry name" value="cAMP-binding domain-like"/>
    <property type="match status" value="2"/>
</dbReference>